<gene>
    <name evidence="1" type="ORF">E4634_04350</name>
</gene>
<reference evidence="1 2" key="1">
    <citation type="submission" date="2019-04" db="EMBL/GenBank/DDBJ databases">
        <title>Taxonomy of novel Haliea sp. from mangrove soil of West Coast of India.</title>
        <authorList>
            <person name="Verma A."/>
            <person name="Kumar P."/>
            <person name="Krishnamurthi S."/>
        </authorList>
    </citation>
    <scope>NUCLEOTIDE SEQUENCE [LARGE SCALE GENOMIC DNA]</scope>
    <source>
        <strain evidence="1 2">SAOS-164</strain>
    </source>
</reference>
<dbReference type="EMBL" id="SRLE01000004">
    <property type="protein sequence ID" value="TGD75236.1"/>
    <property type="molecule type" value="Genomic_DNA"/>
</dbReference>
<evidence type="ECO:0000313" key="2">
    <source>
        <dbReference type="Proteomes" id="UP000298050"/>
    </source>
</evidence>
<proteinExistence type="predicted"/>
<accession>A0A4Z0M751</accession>
<organism evidence="1 2">
    <name type="scientific">Mangrovimicrobium sediminis</name>
    <dbReference type="NCBI Taxonomy" id="2562682"/>
    <lineage>
        <taxon>Bacteria</taxon>
        <taxon>Pseudomonadati</taxon>
        <taxon>Pseudomonadota</taxon>
        <taxon>Gammaproteobacteria</taxon>
        <taxon>Cellvibrionales</taxon>
        <taxon>Halieaceae</taxon>
        <taxon>Mangrovimicrobium</taxon>
    </lineage>
</organism>
<keyword evidence="2" id="KW-1185">Reference proteome</keyword>
<comment type="caution">
    <text evidence="1">The sequence shown here is derived from an EMBL/GenBank/DDBJ whole genome shotgun (WGS) entry which is preliminary data.</text>
</comment>
<sequence length="188" mass="20954">MGSALPHTRFDSRDLERLFNRCFADSENTRLFGGAAEPVYLPPAADGACAQLHYREDFFASALHEIAHWCIAGTERRQQLDFGYWYASEGRSPQQQAAFEAVEVTPQALEWILSSACGYRFRVSVDNFSDDGTPADTAGFRELVAARARAWQQASLPPRAARFFTALADHYRPGLSLAALEFDSRAVQ</sequence>
<protein>
    <submittedName>
        <fullName evidence="1">Transporting ATPase</fullName>
    </submittedName>
</protein>
<dbReference type="InterPro" id="IPR007411">
    <property type="entry name" value="EpmC"/>
</dbReference>
<dbReference type="RefSeq" id="WP_135441376.1">
    <property type="nucleotide sequence ID" value="NZ_SRLE01000004.1"/>
</dbReference>
<evidence type="ECO:0000313" key="1">
    <source>
        <dbReference type="EMBL" id="TGD75236.1"/>
    </source>
</evidence>
<dbReference type="AlphaFoldDB" id="A0A4Z0M751"/>
<dbReference type="Proteomes" id="UP000298050">
    <property type="component" value="Unassembled WGS sequence"/>
</dbReference>
<dbReference type="OrthoDB" id="5298591at2"/>
<name>A0A4Z0M751_9GAMM</name>
<dbReference type="Pfam" id="PF04315">
    <property type="entry name" value="EpmC"/>
    <property type="match status" value="1"/>
</dbReference>